<dbReference type="PANTHER" id="PTHR46991">
    <property type="entry name" value="23.5 KDA HEAT SHOCK PROTEIN, MITOCHONDRIAL"/>
    <property type="match status" value="1"/>
</dbReference>
<accession>A0AAD8NA25</accession>
<evidence type="ECO:0000256" key="4">
    <source>
        <dbReference type="RuleBase" id="RU003616"/>
    </source>
</evidence>
<evidence type="ECO:0000256" key="1">
    <source>
        <dbReference type="ARBA" id="ARBA00022946"/>
    </source>
</evidence>
<evidence type="ECO:0000256" key="3">
    <source>
        <dbReference type="PROSITE-ProRule" id="PRU00285"/>
    </source>
</evidence>
<protein>
    <submittedName>
        <fullName evidence="6">Heat shock 22 kDa protein mitochondrial</fullName>
    </submittedName>
</protein>
<dbReference type="InterPro" id="IPR044656">
    <property type="entry name" value="HSP14.7/HSP23.5/HSP23.6-like"/>
</dbReference>
<keyword evidence="1" id="KW-0809">Transit peptide</keyword>
<proteinExistence type="inferred from homology"/>
<dbReference type="PROSITE" id="PS01031">
    <property type="entry name" value="SHSP"/>
    <property type="match status" value="1"/>
</dbReference>
<organism evidence="6 7">
    <name type="scientific">Heracleum sosnowskyi</name>
    <dbReference type="NCBI Taxonomy" id="360622"/>
    <lineage>
        <taxon>Eukaryota</taxon>
        <taxon>Viridiplantae</taxon>
        <taxon>Streptophyta</taxon>
        <taxon>Embryophyta</taxon>
        <taxon>Tracheophyta</taxon>
        <taxon>Spermatophyta</taxon>
        <taxon>Magnoliopsida</taxon>
        <taxon>eudicotyledons</taxon>
        <taxon>Gunneridae</taxon>
        <taxon>Pentapetalae</taxon>
        <taxon>asterids</taxon>
        <taxon>campanulids</taxon>
        <taxon>Apiales</taxon>
        <taxon>Apiaceae</taxon>
        <taxon>Apioideae</taxon>
        <taxon>apioid superclade</taxon>
        <taxon>Tordylieae</taxon>
        <taxon>Tordyliinae</taxon>
        <taxon>Heracleum</taxon>
    </lineage>
</organism>
<evidence type="ECO:0000259" key="5">
    <source>
        <dbReference type="PROSITE" id="PS01031"/>
    </source>
</evidence>
<dbReference type="InterPro" id="IPR008978">
    <property type="entry name" value="HSP20-like_chaperone"/>
</dbReference>
<dbReference type="AlphaFoldDB" id="A0AAD8NA25"/>
<dbReference type="SUPFAM" id="SSF49764">
    <property type="entry name" value="HSP20-like chaperones"/>
    <property type="match status" value="1"/>
</dbReference>
<feature type="domain" description="SHSP" evidence="5">
    <location>
        <begin position="39"/>
        <end position="143"/>
    </location>
</feature>
<dbReference type="CDD" id="cd06464">
    <property type="entry name" value="ACD_sHsps-like"/>
    <property type="match status" value="1"/>
</dbReference>
<gene>
    <name evidence="6" type="ORF">POM88_000766</name>
</gene>
<dbReference type="Pfam" id="PF00011">
    <property type="entry name" value="HSP20"/>
    <property type="match status" value="1"/>
</dbReference>
<dbReference type="InterPro" id="IPR002068">
    <property type="entry name" value="A-crystallin/Hsp20_dom"/>
</dbReference>
<evidence type="ECO:0000256" key="2">
    <source>
        <dbReference type="ARBA" id="ARBA00023016"/>
    </source>
</evidence>
<dbReference type="Proteomes" id="UP001237642">
    <property type="component" value="Unassembled WGS sequence"/>
</dbReference>
<name>A0AAD8NA25_9APIA</name>
<evidence type="ECO:0000313" key="6">
    <source>
        <dbReference type="EMBL" id="KAK1401161.1"/>
    </source>
</evidence>
<comment type="caution">
    <text evidence="6">The sequence shown here is derived from an EMBL/GenBank/DDBJ whole genome shotgun (WGS) entry which is preliminary data.</text>
</comment>
<keyword evidence="2 6" id="KW-0346">Stress response</keyword>
<dbReference type="PANTHER" id="PTHR46991:SF11">
    <property type="entry name" value="SMALL HEAT SHOCK PROTEIN HSPF"/>
    <property type="match status" value="1"/>
</dbReference>
<reference evidence="6" key="1">
    <citation type="submission" date="2023-02" db="EMBL/GenBank/DDBJ databases">
        <title>Genome of toxic invasive species Heracleum sosnowskyi carries increased number of genes despite the absence of recent whole-genome duplications.</title>
        <authorList>
            <person name="Schelkunov M."/>
            <person name="Shtratnikova V."/>
            <person name="Makarenko M."/>
            <person name="Klepikova A."/>
            <person name="Omelchenko D."/>
            <person name="Novikova G."/>
            <person name="Obukhova E."/>
            <person name="Bogdanov V."/>
            <person name="Penin A."/>
            <person name="Logacheva M."/>
        </authorList>
    </citation>
    <scope>NUCLEOTIDE SEQUENCE</scope>
    <source>
        <strain evidence="6">Hsosn_3</strain>
        <tissue evidence="6">Leaf</tissue>
    </source>
</reference>
<dbReference type="Gene3D" id="2.60.40.790">
    <property type="match status" value="1"/>
</dbReference>
<comment type="similarity">
    <text evidence="3 4">Belongs to the small heat shock protein (HSP20) family.</text>
</comment>
<dbReference type="EMBL" id="JAUIZM010000001">
    <property type="protein sequence ID" value="KAK1401161.1"/>
    <property type="molecule type" value="Genomic_DNA"/>
</dbReference>
<keyword evidence="7" id="KW-1185">Reference proteome</keyword>
<sequence>MASWTNIRRGSRFSEMVDIMSTLILDDHFPVLLSKLPDENIVGVMQGCECKETDDSLIIHVDMPGLGKENVKVSLEKNKLIIRGEGTKQSPEDSDESVRKYGRSIELPEKTFKLDATKAEMKNGVLKLVIPKIEKTVIHLNVE</sequence>
<reference evidence="6" key="2">
    <citation type="submission" date="2023-05" db="EMBL/GenBank/DDBJ databases">
        <authorList>
            <person name="Schelkunov M.I."/>
        </authorList>
    </citation>
    <scope>NUCLEOTIDE SEQUENCE</scope>
    <source>
        <strain evidence="6">Hsosn_3</strain>
        <tissue evidence="6">Leaf</tissue>
    </source>
</reference>
<evidence type="ECO:0000313" key="7">
    <source>
        <dbReference type="Proteomes" id="UP001237642"/>
    </source>
</evidence>